<dbReference type="InterPro" id="IPR036249">
    <property type="entry name" value="Thioredoxin-like_sf"/>
</dbReference>
<sequence length="665" mass="74034">MQFYLNGYKTGDPFIEDPHPSVAERPGSLPQDVDVLIIGCGPAGLVLAAQMANFPGIRTAVIDRKDGPLEVGQADGVACRTVEMFEAFGLADRLVNEAYWVNEVCFWRPDPEDRTKITRTGRIRDTEEGLSEFPHVIVNQARMLAYLLDHMERSASKLEPFYSLHASDVQIDTNGSSEYPVTVALQHMKDLEETGETSTIRARYVVGCDGSRSGTRTAIGRELVGDPMNQSWGVMDVFAITDFPDIRLKCAIHSANQGNILIIPREGGYMVRFYVELDKVSDKEMLENRSVTPEKLVKVANRILHPYTLEAKDVGWWAVYEIGQRLCDKFDDVPVAEMATRLPRVFIAGDACHTHSAKAGQGMNVSMQDTWNLGWKLGAVLRGSAKPELLHTYSEERQKIAKQLIDFDREFAKMFSAHPRESGGGEGEGVDPEEFQQYFITQGRFTAGTATRYAPSMITAEAMFQHLAEGFPVGMRFHSAPVVRLADAKPVHLGHVARADGAWRIHIFADRNDPTTGGSLARELCEFLESDASPIKRFTPADADPDSVIDVRAIFQQGHRELAVEKMPSVLLPKKGRFGLVDYEKMFCPDPKADDIFELRGVNRETGCMVVVRPDQYVSHVLPLHGHEALVDFFAGILIDAKRSLRARAAERRQSVTQDLQPAGK</sequence>
<dbReference type="InterPro" id="IPR038220">
    <property type="entry name" value="PHOX_C_sf"/>
</dbReference>
<dbReference type="PANTHER" id="PTHR43004:SF19">
    <property type="entry name" value="BINDING MONOOXYGENASE, PUTATIVE (JCVI)-RELATED"/>
    <property type="match status" value="1"/>
</dbReference>
<dbReference type="PANTHER" id="PTHR43004">
    <property type="entry name" value="TRK SYSTEM POTASSIUM UPTAKE PROTEIN"/>
    <property type="match status" value="1"/>
</dbReference>
<dbReference type="PRINTS" id="PR00420">
    <property type="entry name" value="RNGMNOXGNASE"/>
</dbReference>
<dbReference type="CDD" id="cd02979">
    <property type="entry name" value="PHOX_C"/>
    <property type="match status" value="1"/>
</dbReference>
<evidence type="ECO:0000313" key="9">
    <source>
        <dbReference type="Proteomes" id="UP000321328"/>
    </source>
</evidence>
<comment type="similarity">
    <text evidence="2">Belongs to the PheA/TfdB FAD monooxygenase family.</text>
</comment>
<feature type="domain" description="Phenol hydroxylase-like C-terminal dimerisation" evidence="7">
    <location>
        <begin position="451"/>
        <end position="640"/>
    </location>
</feature>
<comment type="caution">
    <text evidence="8">The sequence shown here is derived from an EMBL/GenBank/DDBJ whole genome shotgun (WGS) entry which is preliminary data.</text>
</comment>
<dbReference type="SUPFAM" id="SSF52833">
    <property type="entry name" value="Thioredoxin-like"/>
    <property type="match status" value="1"/>
</dbReference>
<dbReference type="InterPro" id="IPR036188">
    <property type="entry name" value="FAD/NAD-bd_sf"/>
</dbReference>
<dbReference type="AlphaFoldDB" id="A0A511D1E2"/>
<evidence type="ECO:0000256" key="3">
    <source>
        <dbReference type="ARBA" id="ARBA00022630"/>
    </source>
</evidence>
<dbReference type="GO" id="GO:0071949">
    <property type="term" value="F:FAD binding"/>
    <property type="evidence" value="ECO:0007669"/>
    <property type="project" value="InterPro"/>
</dbReference>
<dbReference type="Proteomes" id="UP000321328">
    <property type="component" value="Unassembled WGS sequence"/>
</dbReference>
<keyword evidence="3" id="KW-0285">Flavoprotein</keyword>
<evidence type="ECO:0000256" key="4">
    <source>
        <dbReference type="ARBA" id="ARBA00022827"/>
    </source>
</evidence>
<name>A0A511D1E2_9PSEU</name>
<dbReference type="GO" id="GO:0016709">
    <property type="term" value="F:oxidoreductase activity, acting on paired donors, with incorporation or reduction of molecular oxygen, NAD(P)H as one donor, and incorporation of one atom of oxygen"/>
    <property type="evidence" value="ECO:0007669"/>
    <property type="project" value="UniProtKB-ARBA"/>
</dbReference>
<dbReference type="OrthoDB" id="4246007at2"/>
<dbReference type="SUPFAM" id="SSF51905">
    <property type="entry name" value="FAD/NAD(P)-binding domain"/>
    <property type="match status" value="1"/>
</dbReference>
<keyword evidence="8" id="KW-0503">Monooxygenase</keyword>
<proteinExistence type="inferred from homology"/>
<gene>
    <name evidence="8" type="ORF">PA7_24420</name>
</gene>
<feature type="domain" description="FAD-binding" evidence="6">
    <location>
        <begin position="32"/>
        <end position="407"/>
    </location>
</feature>
<protein>
    <submittedName>
        <fullName evidence="8">Phenol 2-monooxygenase</fullName>
    </submittedName>
</protein>
<evidence type="ECO:0000256" key="1">
    <source>
        <dbReference type="ARBA" id="ARBA00001974"/>
    </source>
</evidence>
<dbReference type="RefSeq" id="WP_084796114.1">
    <property type="nucleotide sequence ID" value="NZ_AUII01000010.1"/>
</dbReference>
<dbReference type="InterPro" id="IPR002938">
    <property type="entry name" value="FAD-bd"/>
</dbReference>
<dbReference type="NCBIfam" id="NF006144">
    <property type="entry name" value="PRK08294.1"/>
    <property type="match status" value="1"/>
</dbReference>
<comment type="cofactor">
    <cofactor evidence="1">
        <name>FAD</name>
        <dbReference type="ChEBI" id="CHEBI:57692"/>
    </cofactor>
</comment>
<evidence type="ECO:0000259" key="6">
    <source>
        <dbReference type="Pfam" id="PF01494"/>
    </source>
</evidence>
<dbReference type="STRING" id="1123024.GCA_000423625_02568"/>
<evidence type="ECO:0000259" key="7">
    <source>
        <dbReference type="Pfam" id="PF07976"/>
    </source>
</evidence>
<dbReference type="SUPFAM" id="SSF54373">
    <property type="entry name" value="FAD-linked reductases, C-terminal domain"/>
    <property type="match status" value="1"/>
</dbReference>
<evidence type="ECO:0000256" key="2">
    <source>
        <dbReference type="ARBA" id="ARBA00007801"/>
    </source>
</evidence>
<keyword evidence="4" id="KW-0274">FAD</keyword>
<dbReference type="InterPro" id="IPR050641">
    <property type="entry name" value="RIFMO-like"/>
</dbReference>
<dbReference type="Pfam" id="PF01494">
    <property type="entry name" value="FAD_binding_3"/>
    <property type="match status" value="1"/>
</dbReference>
<dbReference type="Pfam" id="PF07976">
    <property type="entry name" value="Phe_hydrox_dim"/>
    <property type="match status" value="1"/>
</dbReference>
<keyword evidence="9" id="KW-1185">Reference proteome</keyword>
<dbReference type="Gene3D" id="3.30.9.10">
    <property type="entry name" value="D-Amino Acid Oxidase, subunit A, domain 2"/>
    <property type="match status" value="1"/>
</dbReference>
<dbReference type="EMBL" id="BJVI01000023">
    <property type="protein sequence ID" value="GEL18605.1"/>
    <property type="molecule type" value="Genomic_DNA"/>
</dbReference>
<dbReference type="Gene3D" id="3.50.50.60">
    <property type="entry name" value="FAD/NAD(P)-binding domain"/>
    <property type="match status" value="1"/>
</dbReference>
<evidence type="ECO:0000313" key="8">
    <source>
        <dbReference type="EMBL" id="GEL18605.1"/>
    </source>
</evidence>
<dbReference type="Gene3D" id="3.40.30.20">
    <property type="match status" value="1"/>
</dbReference>
<organism evidence="8 9">
    <name type="scientific">Pseudonocardia asaccharolytica DSM 44247 = NBRC 16224</name>
    <dbReference type="NCBI Taxonomy" id="1123024"/>
    <lineage>
        <taxon>Bacteria</taxon>
        <taxon>Bacillati</taxon>
        <taxon>Actinomycetota</taxon>
        <taxon>Actinomycetes</taxon>
        <taxon>Pseudonocardiales</taxon>
        <taxon>Pseudonocardiaceae</taxon>
        <taxon>Pseudonocardia</taxon>
    </lineage>
</organism>
<accession>A0A511D1E2</accession>
<keyword evidence="5" id="KW-0560">Oxidoreductase</keyword>
<reference evidence="8 9" key="1">
    <citation type="submission" date="2019-07" db="EMBL/GenBank/DDBJ databases">
        <title>Whole genome shotgun sequence of Pseudonocardia asaccharolytica NBRC 16224.</title>
        <authorList>
            <person name="Hosoyama A."/>
            <person name="Uohara A."/>
            <person name="Ohji S."/>
            <person name="Ichikawa N."/>
        </authorList>
    </citation>
    <scope>NUCLEOTIDE SEQUENCE [LARGE SCALE GENOMIC DNA]</scope>
    <source>
        <strain evidence="8 9">NBRC 16224</strain>
    </source>
</reference>
<evidence type="ECO:0000256" key="5">
    <source>
        <dbReference type="ARBA" id="ARBA00023002"/>
    </source>
</evidence>
<dbReference type="InterPro" id="IPR012941">
    <property type="entry name" value="Phe_hydrox_C_dim_dom"/>
</dbReference>